<evidence type="ECO:0000313" key="3">
    <source>
        <dbReference type="EMBL" id="BAL81517.1"/>
    </source>
</evidence>
<dbReference type="Gene3D" id="3.30.420.130">
    <property type="entry name" value="Dinitrogenase iron-molybdenum cofactor biosynthesis domain"/>
    <property type="match status" value="1"/>
</dbReference>
<dbReference type="InterPro" id="IPR003731">
    <property type="entry name" value="Di-Nase_FeMo-co_biosynth"/>
</dbReference>
<feature type="coiled-coil region" evidence="1">
    <location>
        <begin position="127"/>
        <end position="161"/>
    </location>
</feature>
<dbReference type="OrthoDB" id="280278at2"/>
<dbReference type="CDD" id="cd00851">
    <property type="entry name" value="MTH1175"/>
    <property type="match status" value="1"/>
</dbReference>
<keyword evidence="4" id="KW-1185">Reference proteome</keyword>
<dbReference type="InterPro" id="IPR033913">
    <property type="entry name" value="MTH1175_dom"/>
</dbReference>
<dbReference type="RefSeq" id="WP_014453912.1">
    <property type="nucleotide sequence ID" value="NC_017096.1"/>
</dbReference>
<dbReference type="KEGG" id="cex:CSE_13910"/>
<dbReference type="Proteomes" id="UP000004793">
    <property type="component" value="Chromosome"/>
</dbReference>
<dbReference type="InterPro" id="IPR036105">
    <property type="entry name" value="DiNase_FeMo-co_biosyn_sf"/>
</dbReference>
<evidence type="ECO:0000259" key="2">
    <source>
        <dbReference type="Pfam" id="PF02579"/>
    </source>
</evidence>
<protein>
    <recommendedName>
        <fullName evidence="2">Dinitrogenase iron-molybdenum cofactor biosynthesis domain-containing protein</fullName>
    </recommendedName>
</protein>
<keyword evidence="1" id="KW-0175">Coiled coil</keyword>
<accession>A0A7U6JH65</accession>
<gene>
    <name evidence="3" type="ordered locus">CSE_13910</name>
</gene>
<reference evidence="3 4" key="1">
    <citation type="submission" date="2011-01" db="EMBL/GenBank/DDBJ databases">
        <title>Whole genome sequence of Caldisericum exile AZM16c01.</title>
        <authorList>
            <person name="Narita-Yamada S."/>
            <person name="Kawakoshi A."/>
            <person name="Nakamura S."/>
            <person name="Sasagawa M."/>
            <person name="Fukada J."/>
            <person name="Sekine M."/>
            <person name="Kato Y."/>
            <person name="Fukai R."/>
            <person name="Sasaki K."/>
            <person name="Hanamaki A."/>
            <person name="Narita H."/>
            <person name="Konno Y."/>
            <person name="Mori K."/>
            <person name="Yamazaki S."/>
            <person name="Suzuki K."/>
            <person name="Fujita N."/>
        </authorList>
    </citation>
    <scope>NUCLEOTIDE SEQUENCE [LARGE SCALE GENOMIC DNA]</scope>
    <source>
        <strain evidence="4">DSM 21853 / NBRC 104410 / AZM16c01</strain>
    </source>
</reference>
<dbReference type="PANTHER" id="PTHR42983">
    <property type="entry name" value="DINITROGENASE IRON-MOLYBDENUM COFACTOR PROTEIN-RELATED"/>
    <property type="match status" value="1"/>
</dbReference>
<dbReference type="PANTHER" id="PTHR42983:SF1">
    <property type="entry name" value="IRON-MOLYBDENUM PROTEIN"/>
    <property type="match status" value="1"/>
</dbReference>
<dbReference type="AlphaFoldDB" id="A0A7U6JH65"/>
<sequence length="163" mass="18430">MRICFTSDEAKGLDSTMSYHFGQCPYYVIIDVVDSVVKNVESIPNPFANEHNAYDLPNFMRQKGVDVIIVGRMGPKAQTFFKDYGITPVVGAYGKVKDVLEEYLHGEVKITTSEEEYPQEENEEVSEGDLSTEVDRMKKDIAALRKEIADLKSILIEISKKIK</sequence>
<evidence type="ECO:0000313" key="4">
    <source>
        <dbReference type="Proteomes" id="UP000004793"/>
    </source>
</evidence>
<proteinExistence type="predicted"/>
<feature type="domain" description="Dinitrogenase iron-molybdenum cofactor biosynthesis" evidence="2">
    <location>
        <begin position="14"/>
        <end position="104"/>
    </location>
</feature>
<dbReference type="SUPFAM" id="SSF53146">
    <property type="entry name" value="Nitrogenase accessory factor-like"/>
    <property type="match status" value="1"/>
</dbReference>
<name>A0A7U6JH65_CALEA</name>
<dbReference type="EMBL" id="AP012051">
    <property type="protein sequence ID" value="BAL81517.1"/>
    <property type="molecule type" value="Genomic_DNA"/>
</dbReference>
<dbReference type="Pfam" id="PF02579">
    <property type="entry name" value="Nitro_FeMo-Co"/>
    <property type="match status" value="1"/>
</dbReference>
<evidence type="ECO:0000256" key="1">
    <source>
        <dbReference type="SAM" id="Coils"/>
    </source>
</evidence>
<organism evidence="3 4">
    <name type="scientific">Caldisericum exile (strain DSM 21853 / NBRC 104410 / AZM16c01)</name>
    <dbReference type="NCBI Taxonomy" id="511051"/>
    <lineage>
        <taxon>Bacteria</taxon>
        <taxon>Pseudomonadati</taxon>
        <taxon>Caldisericota/Cryosericota group</taxon>
        <taxon>Caldisericota</taxon>
        <taxon>Caldisericia</taxon>
        <taxon>Caldisericales</taxon>
        <taxon>Caldisericaceae</taxon>
        <taxon>Caldisericum</taxon>
    </lineage>
</organism>